<evidence type="ECO:0000313" key="2">
    <source>
        <dbReference type="Proteomes" id="UP000634136"/>
    </source>
</evidence>
<keyword evidence="2" id="KW-1185">Reference proteome</keyword>
<dbReference type="Proteomes" id="UP000634136">
    <property type="component" value="Unassembled WGS sequence"/>
</dbReference>
<dbReference type="AlphaFoldDB" id="A0A834XGI4"/>
<organism evidence="1 2">
    <name type="scientific">Senna tora</name>
    <dbReference type="NCBI Taxonomy" id="362788"/>
    <lineage>
        <taxon>Eukaryota</taxon>
        <taxon>Viridiplantae</taxon>
        <taxon>Streptophyta</taxon>
        <taxon>Embryophyta</taxon>
        <taxon>Tracheophyta</taxon>
        <taxon>Spermatophyta</taxon>
        <taxon>Magnoliopsida</taxon>
        <taxon>eudicotyledons</taxon>
        <taxon>Gunneridae</taxon>
        <taxon>Pentapetalae</taxon>
        <taxon>rosids</taxon>
        <taxon>fabids</taxon>
        <taxon>Fabales</taxon>
        <taxon>Fabaceae</taxon>
        <taxon>Caesalpinioideae</taxon>
        <taxon>Cassia clade</taxon>
        <taxon>Senna</taxon>
    </lineage>
</organism>
<reference evidence="1" key="1">
    <citation type="submission" date="2020-09" db="EMBL/GenBank/DDBJ databases">
        <title>Genome-Enabled Discovery of Anthraquinone Biosynthesis in Senna tora.</title>
        <authorList>
            <person name="Kang S.-H."/>
            <person name="Pandey R.P."/>
            <person name="Lee C.-M."/>
            <person name="Sim J.-S."/>
            <person name="Jeong J.-T."/>
            <person name="Choi B.-S."/>
            <person name="Jung M."/>
            <person name="Ginzburg D."/>
            <person name="Zhao K."/>
            <person name="Won S.Y."/>
            <person name="Oh T.-J."/>
            <person name="Yu Y."/>
            <person name="Kim N.-H."/>
            <person name="Lee O.R."/>
            <person name="Lee T.-H."/>
            <person name="Bashyal P."/>
            <person name="Kim T.-S."/>
            <person name="Lee W.-H."/>
            <person name="Kawkins C."/>
            <person name="Kim C.-K."/>
            <person name="Kim J.S."/>
            <person name="Ahn B.O."/>
            <person name="Rhee S.Y."/>
            <person name="Sohng J.K."/>
        </authorList>
    </citation>
    <scope>NUCLEOTIDE SEQUENCE</scope>
    <source>
        <tissue evidence="1">Leaf</tissue>
    </source>
</reference>
<evidence type="ECO:0000313" key="1">
    <source>
        <dbReference type="EMBL" id="KAF7844662.1"/>
    </source>
</evidence>
<gene>
    <name evidence="1" type="ORF">G2W53_001567</name>
</gene>
<accession>A0A834XGI4</accession>
<dbReference type="EMBL" id="JAAIUW010000001">
    <property type="protein sequence ID" value="KAF7844662.1"/>
    <property type="molecule type" value="Genomic_DNA"/>
</dbReference>
<name>A0A834XGI4_9FABA</name>
<sequence length="31" mass="3650">MALGRPRDSTYINTENKIRHARKGYCRKDKA</sequence>
<protein>
    <submittedName>
        <fullName evidence="1">Uncharacterized protein</fullName>
    </submittedName>
</protein>
<proteinExistence type="predicted"/>
<comment type="caution">
    <text evidence="1">The sequence shown here is derived from an EMBL/GenBank/DDBJ whole genome shotgun (WGS) entry which is preliminary data.</text>
</comment>